<keyword evidence="2" id="KW-1185">Reference proteome</keyword>
<protein>
    <submittedName>
        <fullName evidence="1">Uncharacterized protein</fullName>
    </submittedName>
</protein>
<organism evidence="1 2">
    <name type="scientific">Armillaria novae-zelandiae</name>
    <dbReference type="NCBI Taxonomy" id="153914"/>
    <lineage>
        <taxon>Eukaryota</taxon>
        <taxon>Fungi</taxon>
        <taxon>Dikarya</taxon>
        <taxon>Basidiomycota</taxon>
        <taxon>Agaricomycotina</taxon>
        <taxon>Agaricomycetes</taxon>
        <taxon>Agaricomycetidae</taxon>
        <taxon>Agaricales</taxon>
        <taxon>Marasmiineae</taxon>
        <taxon>Physalacriaceae</taxon>
        <taxon>Armillaria</taxon>
    </lineage>
</organism>
<sequence length="314" mass="34461">MISCFIGSAKTLCHGELGRVCARDTDNDFGSVFHSYGIQETRCLVQKFSSSKDARNLHFVVPPFLIQAGAQFGWYLRLMLPVDNPQGTKIWLSSFFSGSDSLCADRLQESKPIASDLAWLRVLLSNLPTDLHAPKKGEFTCYPFATFCINQAILECTEDEVGVINESCKAIFGWRTCTTGNGIIDIEEHGKHGIGTVADLVEGYFKKYRDKKGSPNAVLIKWVEDISAGCVKIYHTHNKPIYLLEVGNTLDVLELDPDINLNAPCLRNVLPTSASEASAAVVFVALVESPTAPRPASNVDGAEKDVNGIDWDML</sequence>
<dbReference type="AlphaFoldDB" id="A0AA39P5K5"/>
<evidence type="ECO:0000313" key="2">
    <source>
        <dbReference type="Proteomes" id="UP001175227"/>
    </source>
</evidence>
<dbReference type="EMBL" id="JAUEPR010000015">
    <property type="protein sequence ID" value="KAK0477991.1"/>
    <property type="molecule type" value="Genomic_DNA"/>
</dbReference>
<evidence type="ECO:0000313" key="1">
    <source>
        <dbReference type="EMBL" id="KAK0477991.1"/>
    </source>
</evidence>
<proteinExistence type="predicted"/>
<dbReference type="Proteomes" id="UP001175227">
    <property type="component" value="Unassembled WGS sequence"/>
</dbReference>
<gene>
    <name evidence="1" type="ORF">IW261DRAFT_1594399</name>
</gene>
<accession>A0AA39P5K5</accession>
<name>A0AA39P5K5_9AGAR</name>
<comment type="caution">
    <text evidence="1">The sequence shown here is derived from an EMBL/GenBank/DDBJ whole genome shotgun (WGS) entry which is preliminary data.</text>
</comment>
<reference evidence="1" key="1">
    <citation type="submission" date="2023-06" db="EMBL/GenBank/DDBJ databases">
        <authorList>
            <consortium name="Lawrence Berkeley National Laboratory"/>
            <person name="Ahrendt S."/>
            <person name="Sahu N."/>
            <person name="Indic B."/>
            <person name="Wong-Bajracharya J."/>
            <person name="Merenyi Z."/>
            <person name="Ke H.-M."/>
            <person name="Monk M."/>
            <person name="Kocsube S."/>
            <person name="Drula E."/>
            <person name="Lipzen A."/>
            <person name="Balint B."/>
            <person name="Henrissat B."/>
            <person name="Andreopoulos B."/>
            <person name="Martin F.M."/>
            <person name="Harder C.B."/>
            <person name="Rigling D."/>
            <person name="Ford K.L."/>
            <person name="Foster G.D."/>
            <person name="Pangilinan J."/>
            <person name="Papanicolaou A."/>
            <person name="Barry K."/>
            <person name="LaButti K."/>
            <person name="Viragh M."/>
            <person name="Koriabine M."/>
            <person name="Yan M."/>
            <person name="Riley R."/>
            <person name="Champramary S."/>
            <person name="Plett K.L."/>
            <person name="Tsai I.J."/>
            <person name="Slot J."/>
            <person name="Sipos G."/>
            <person name="Plett J."/>
            <person name="Nagy L.G."/>
            <person name="Grigoriev I.V."/>
        </authorList>
    </citation>
    <scope>NUCLEOTIDE SEQUENCE</scope>
    <source>
        <strain evidence="1">ICMP 16352</strain>
    </source>
</reference>